<evidence type="ECO:0000313" key="5">
    <source>
        <dbReference type="EMBL" id="KMP03731.1"/>
    </source>
</evidence>
<organism evidence="5 6">
    <name type="scientific">Coccidioides immitis RMSCC 2394</name>
    <dbReference type="NCBI Taxonomy" id="404692"/>
    <lineage>
        <taxon>Eukaryota</taxon>
        <taxon>Fungi</taxon>
        <taxon>Dikarya</taxon>
        <taxon>Ascomycota</taxon>
        <taxon>Pezizomycotina</taxon>
        <taxon>Eurotiomycetes</taxon>
        <taxon>Eurotiomycetidae</taxon>
        <taxon>Onygenales</taxon>
        <taxon>Onygenaceae</taxon>
        <taxon>Coccidioides</taxon>
    </lineage>
</organism>
<dbReference type="GO" id="GO:0008171">
    <property type="term" value="F:O-methyltransferase activity"/>
    <property type="evidence" value="ECO:0007669"/>
    <property type="project" value="InterPro"/>
</dbReference>
<keyword evidence="3" id="KW-0949">S-adenosyl-L-methionine</keyword>
<comment type="similarity">
    <text evidence="4">Belongs to the class I-like SAM-binding methyltransferase superfamily. Cation-dependent O-methyltransferase family.</text>
</comment>
<accession>A0A0J6Y4Y6</accession>
<evidence type="ECO:0000256" key="1">
    <source>
        <dbReference type="ARBA" id="ARBA00022603"/>
    </source>
</evidence>
<dbReference type="InterPro" id="IPR002935">
    <property type="entry name" value="SAM_O-MeTrfase"/>
</dbReference>
<evidence type="ECO:0000256" key="3">
    <source>
        <dbReference type="ARBA" id="ARBA00022691"/>
    </source>
</evidence>
<dbReference type="EMBL" id="DS028094">
    <property type="protein sequence ID" value="KMP03731.1"/>
    <property type="molecule type" value="Genomic_DNA"/>
</dbReference>
<name>A0A0J6Y4Y6_COCIT</name>
<dbReference type="PANTHER" id="PTHR43167">
    <property type="entry name" value="PUTATIVE (AFU_ORTHOLOGUE AFUA_6G01830)-RELATED"/>
    <property type="match status" value="1"/>
</dbReference>
<dbReference type="Proteomes" id="UP000054565">
    <property type="component" value="Unassembled WGS sequence"/>
</dbReference>
<dbReference type="OrthoDB" id="4863010at2759"/>
<reference evidence="6" key="1">
    <citation type="journal article" date="2010" name="Genome Res.">
        <title>Population genomic sequencing of Coccidioides fungi reveals recent hybridization and transposon control.</title>
        <authorList>
            <person name="Neafsey D.E."/>
            <person name="Barker B.M."/>
            <person name="Sharpton T.J."/>
            <person name="Stajich J.E."/>
            <person name="Park D.J."/>
            <person name="Whiston E."/>
            <person name="Hung C.-Y."/>
            <person name="McMahan C."/>
            <person name="White J."/>
            <person name="Sykes S."/>
            <person name="Heiman D."/>
            <person name="Young S."/>
            <person name="Zeng Q."/>
            <person name="Abouelleil A."/>
            <person name="Aftuck L."/>
            <person name="Bessette D."/>
            <person name="Brown A."/>
            <person name="FitzGerald M."/>
            <person name="Lui A."/>
            <person name="Macdonald J.P."/>
            <person name="Priest M."/>
            <person name="Orbach M.J."/>
            <person name="Galgiani J.N."/>
            <person name="Kirkland T.N."/>
            <person name="Cole G.T."/>
            <person name="Birren B.W."/>
            <person name="Henn M.R."/>
            <person name="Taylor J.W."/>
            <person name="Rounsley S.D."/>
        </authorList>
    </citation>
    <scope>NUCLEOTIDE SEQUENCE [LARGE SCALE GENOMIC DNA]</scope>
    <source>
        <strain evidence="6">RMSCC 2394</strain>
    </source>
</reference>
<dbReference type="SUPFAM" id="SSF53335">
    <property type="entry name" value="S-adenosyl-L-methionine-dependent methyltransferases"/>
    <property type="match status" value="1"/>
</dbReference>
<dbReference type="Pfam" id="PF13578">
    <property type="entry name" value="Methyltransf_24"/>
    <property type="match status" value="1"/>
</dbReference>
<keyword evidence="1 5" id="KW-0489">Methyltransferase</keyword>
<dbReference type="AlphaFoldDB" id="A0A0J6Y4Y6"/>
<evidence type="ECO:0000256" key="4">
    <source>
        <dbReference type="ARBA" id="ARBA00023453"/>
    </source>
</evidence>
<protein>
    <submittedName>
        <fullName evidence="5">O-methyltransferase</fullName>
    </submittedName>
</protein>
<dbReference type="STRING" id="404692.A0A0J6Y4Y6"/>
<keyword evidence="2 5" id="KW-0808">Transferase</keyword>
<gene>
    <name evidence="5" type="ORF">CIRG_03423</name>
</gene>
<evidence type="ECO:0000256" key="2">
    <source>
        <dbReference type="ARBA" id="ARBA00022679"/>
    </source>
</evidence>
<dbReference type="PANTHER" id="PTHR43167:SF1">
    <property type="entry name" value="PUTATIVE (AFU_ORTHOLOGUE AFUA_6G01830)-RELATED"/>
    <property type="match status" value="1"/>
</dbReference>
<dbReference type="Gene3D" id="3.40.50.150">
    <property type="entry name" value="Vaccinia Virus protein VP39"/>
    <property type="match status" value="1"/>
</dbReference>
<sequence>MSSNTVVASPKVLNFLQKLHAASLAQESSFSLSLFWVFKLFRDRFFKESWNTRDDDFMRDKFIALEPDKCEFLYLLARTTGALNIVEAGTSFGVSTIYLALAAGQNAAAKATSGPIIPGQGARVIATEKEPEKAKRARQHWKETGEEVEPWITLLEGDLRELLPVEVNKTDQIDLLLLDIWTPMVLPALQAVQPKLRHGALIVADNTKMARSGYKDFFDYVNNPANGFKTMTTPFKGGLEVAVYLPSNTV</sequence>
<dbReference type="CDD" id="cd02440">
    <property type="entry name" value="AdoMet_MTases"/>
    <property type="match status" value="1"/>
</dbReference>
<proteinExistence type="inferred from homology"/>
<dbReference type="InterPro" id="IPR029063">
    <property type="entry name" value="SAM-dependent_MTases_sf"/>
</dbReference>
<evidence type="ECO:0000313" key="6">
    <source>
        <dbReference type="Proteomes" id="UP000054565"/>
    </source>
</evidence>
<dbReference type="PROSITE" id="PS51682">
    <property type="entry name" value="SAM_OMT_I"/>
    <property type="match status" value="1"/>
</dbReference>
<dbReference type="GO" id="GO:0032259">
    <property type="term" value="P:methylation"/>
    <property type="evidence" value="ECO:0007669"/>
    <property type="project" value="UniProtKB-KW"/>
</dbReference>